<feature type="transmembrane region" description="Helical" evidence="7">
    <location>
        <begin position="145"/>
        <end position="168"/>
    </location>
</feature>
<name>A0A9J2P1R4_ASCLU</name>
<feature type="transmembrane region" description="Helical" evidence="7">
    <location>
        <begin position="701"/>
        <end position="720"/>
    </location>
</feature>
<dbReference type="InterPro" id="IPR008795">
    <property type="entry name" value="Prominin"/>
</dbReference>
<feature type="transmembrane region" description="Helical" evidence="7">
    <location>
        <begin position="97"/>
        <end position="125"/>
    </location>
</feature>
<dbReference type="WBParaSite" id="ALUE_0000375701-mRNA-1">
    <property type="protein sequence ID" value="ALUE_0000375701-mRNA-1"/>
    <property type="gene ID" value="ALUE_0000375701"/>
</dbReference>
<organism evidence="9 10">
    <name type="scientific">Ascaris lumbricoides</name>
    <name type="common">Giant roundworm</name>
    <dbReference type="NCBI Taxonomy" id="6252"/>
    <lineage>
        <taxon>Eukaryota</taxon>
        <taxon>Metazoa</taxon>
        <taxon>Ecdysozoa</taxon>
        <taxon>Nematoda</taxon>
        <taxon>Chromadorea</taxon>
        <taxon>Rhabditida</taxon>
        <taxon>Spirurina</taxon>
        <taxon>Ascaridomorpha</taxon>
        <taxon>Ascaridoidea</taxon>
        <taxon>Ascarididae</taxon>
        <taxon>Ascaris</taxon>
    </lineage>
</organism>
<evidence type="ECO:0000256" key="5">
    <source>
        <dbReference type="ARBA" id="ARBA00023136"/>
    </source>
</evidence>
<protein>
    <submittedName>
        <fullName evidence="10">Prominin-like protein</fullName>
    </submittedName>
</protein>
<dbReference type="PANTHER" id="PTHR11238">
    <property type="entry name" value="PROMININ ISOFORM D-RELATED"/>
    <property type="match status" value="1"/>
</dbReference>
<feature type="transmembrane region" description="Helical" evidence="7">
    <location>
        <begin position="434"/>
        <end position="467"/>
    </location>
</feature>
<evidence type="ECO:0000313" key="10">
    <source>
        <dbReference type="WBParaSite" id="ALUE_0000375701-mRNA-1"/>
    </source>
</evidence>
<keyword evidence="6" id="KW-0325">Glycoprotein</keyword>
<evidence type="ECO:0000256" key="2">
    <source>
        <dbReference type="ARBA" id="ARBA00006058"/>
    </source>
</evidence>
<dbReference type="AlphaFoldDB" id="A0A9J2P1R4"/>
<evidence type="ECO:0000256" key="7">
    <source>
        <dbReference type="SAM" id="Phobius"/>
    </source>
</evidence>
<keyword evidence="8" id="KW-0732">Signal</keyword>
<accession>A0A9J2P1R4</accession>
<dbReference type="Pfam" id="PF05478">
    <property type="entry name" value="Prominin"/>
    <property type="match status" value="2"/>
</dbReference>
<dbReference type="Proteomes" id="UP000036681">
    <property type="component" value="Unplaced"/>
</dbReference>
<comment type="subcellular location">
    <subcellularLocation>
        <location evidence="1">Membrane</location>
        <topology evidence="1">Multi-pass membrane protein</topology>
    </subcellularLocation>
</comment>
<feature type="signal peptide" evidence="8">
    <location>
        <begin position="1"/>
        <end position="23"/>
    </location>
</feature>
<keyword evidence="9" id="KW-1185">Reference proteome</keyword>
<comment type="similarity">
    <text evidence="2">Belongs to the prominin family.</text>
</comment>
<keyword evidence="3 7" id="KW-0812">Transmembrane</keyword>
<dbReference type="PANTHER" id="PTHR11238:SF9">
    <property type="entry name" value="PROMININ, ISOFORM D"/>
    <property type="match status" value="1"/>
</dbReference>
<evidence type="ECO:0000256" key="8">
    <source>
        <dbReference type="SAM" id="SignalP"/>
    </source>
</evidence>
<evidence type="ECO:0000256" key="6">
    <source>
        <dbReference type="ARBA" id="ARBA00023180"/>
    </source>
</evidence>
<feature type="chain" id="PRO_5039916489" evidence="8">
    <location>
        <begin position="24"/>
        <end position="856"/>
    </location>
</feature>
<evidence type="ECO:0000256" key="4">
    <source>
        <dbReference type="ARBA" id="ARBA00022989"/>
    </source>
</evidence>
<evidence type="ECO:0000256" key="1">
    <source>
        <dbReference type="ARBA" id="ARBA00004141"/>
    </source>
</evidence>
<feature type="transmembrane region" description="Helical" evidence="7">
    <location>
        <begin position="394"/>
        <end position="422"/>
    </location>
</feature>
<reference evidence="10" key="1">
    <citation type="submission" date="2023-03" db="UniProtKB">
        <authorList>
            <consortium name="WormBaseParasite"/>
        </authorList>
    </citation>
    <scope>IDENTIFICATION</scope>
</reference>
<keyword evidence="5 7" id="KW-0472">Membrane</keyword>
<dbReference type="GO" id="GO:0016020">
    <property type="term" value="C:membrane"/>
    <property type="evidence" value="ECO:0007669"/>
    <property type="project" value="UniProtKB-SubCell"/>
</dbReference>
<evidence type="ECO:0000313" key="9">
    <source>
        <dbReference type="Proteomes" id="UP000036681"/>
    </source>
</evidence>
<keyword evidence="4 7" id="KW-1133">Transmembrane helix</keyword>
<sequence>MAMNLSWQLSSLLLSLLFVVVKSPSFEPTFANIPSTAVLTIQHNYVCCVAGFVQNECAGFLPAISSFNESYGGIANLYNFAEIIASRLQPSLSEDDIATTAIVILAVCVLFIVGLPIAGICFCSFRGCGKCGAAKDQIHSSKWALCTYILLLIVTLVVIILAMFVYAFSVKNFASALQTIDEPADTVIKDARQMVTFMTDDLSCNINSTLSNLFGHIDDELHILPTQISERFKQRIGYHDAYRVIADSNNVSHSLHGIIVSIDEANRILNTTISMNHDSSQQMKQRLGTDLNTLKHAINKIHRNYDIVIEQLKTALNDVDTRMAHSKRMVEGLLVDATRKMSETGAKIGDFIQLIRAAVDEALRKGTDGLHKELMEIHTNLNEHSTMAFLIKGMYIAVLAPSLVITLPAIFVTICAAGRLLLREDIPSERSSCVSFVGNVAIFAASMVFIVGWIVMLVASFGFLGGYSIETICHPLFHDDTMQLLKGFPTFSFNVTNPLNGEQILLNIGEALNECRQENTIFTALKGEQFMDVDAEAIEYNINAARLQAVDGFSNVDFSFVVPLGGRIHMDEMDDALKFLRESVQNLDNDLQFGGSGAEAAPMKNQLLLVKVNTLDATSLMSEQLKLLNAVDEVWSNSSDSGMERFIAKEFDEVASNITAYIQQAKESLLSETLNCRPVYDTWQNVGSVLCGYIGLPTHGIWSSAALVALCFIPLIVLLTQISKYLFRMKPPYDSNVYLYPTISTLHGGSICAYDSGSGTSDVPLVRSNCDISPSRILPRFASHQRQPSGTFYGYGNNAYNYDADCERPHLYNARVLNRFTENRIPSTYVSNVNDYSPSTRFYGPSQRADNRWWKR</sequence>
<proteinExistence type="inferred from homology"/>
<evidence type="ECO:0000256" key="3">
    <source>
        <dbReference type="ARBA" id="ARBA00022692"/>
    </source>
</evidence>